<dbReference type="InterPro" id="IPR014358">
    <property type="entry name" value="Enoyl-ACP_Rdtase_NADH"/>
</dbReference>
<keyword evidence="4" id="KW-0276">Fatty acid metabolism</keyword>
<evidence type="ECO:0000256" key="5">
    <source>
        <dbReference type="ARBA" id="ARBA00023002"/>
    </source>
</evidence>
<accession>A0ABV3Z1I4</accession>
<evidence type="ECO:0000256" key="3">
    <source>
        <dbReference type="ARBA" id="ARBA00022516"/>
    </source>
</evidence>
<evidence type="ECO:0000313" key="11">
    <source>
        <dbReference type="Proteomes" id="UP001560685"/>
    </source>
</evidence>
<dbReference type="EMBL" id="JBEHZE010000001">
    <property type="protein sequence ID" value="MEX6632640.1"/>
    <property type="molecule type" value="Genomic_DNA"/>
</dbReference>
<sequence>MSGDISFPQGDLMKGKRGLIMGVANKNSIAWYIAQQLKAQGAELAFTYANEALERRVRPLAESVDAELILECDVLSDDSMDAAFKTVSDKWGAIDFLVHAIAFTDKTALEGSFVENTTRKIFKDTMDVSAFSFVDSANRASKLMKPGGAMITLTYLGSERTVPNYNVMGVAKAALEASTRYIARDLGPNGIRVNAISAGPIKTLAAAGISSGRHMFSFNRAASPLRDDTDPKGVAGAALYLLSDLGASCTGETHHVDGGFHIVGMPDEAALKG</sequence>
<keyword evidence="6" id="KW-0443">Lipid metabolism</keyword>
<dbReference type="PANTHER" id="PTHR43159:SF2">
    <property type="entry name" value="ENOYL-[ACYL-CARRIER-PROTEIN] REDUCTASE [NADH], CHLOROPLASTIC"/>
    <property type="match status" value="1"/>
</dbReference>
<comment type="similarity">
    <text evidence="2 9">Belongs to the short-chain dehydrogenases/reductases (SDR) family. FabI subfamily.</text>
</comment>
<comment type="pathway">
    <text evidence="1">Lipid metabolism; fatty acid biosynthesis.</text>
</comment>
<dbReference type="PRINTS" id="PR00081">
    <property type="entry name" value="GDHRDH"/>
</dbReference>
<dbReference type="EC" id="1.3.1.9" evidence="9"/>
<dbReference type="Gene3D" id="3.40.50.720">
    <property type="entry name" value="NAD(P)-binding Rossmann-like Domain"/>
    <property type="match status" value="1"/>
</dbReference>
<dbReference type="Proteomes" id="UP001560685">
    <property type="component" value="Unassembled WGS sequence"/>
</dbReference>
<dbReference type="PIRSF" id="PIRSF000094">
    <property type="entry name" value="Enoyl-ACP_rdct"/>
    <property type="match status" value="1"/>
</dbReference>
<proteinExistence type="inferred from homology"/>
<dbReference type="CDD" id="cd05372">
    <property type="entry name" value="ENR_SDR"/>
    <property type="match status" value="1"/>
</dbReference>
<organism evidence="10 11">
    <name type="scientific">Hyphococcus lacteus</name>
    <dbReference type="NCBI Taxonomy" id="3143536"/>
    <lineage>
        <taxon>Bacteria</taxon>
        <taxon>Pseudomonadati</taxon>
        <taxon>Pseudomonadota</taxon>
        <taxon>Alphaproteobacteria</taxon>
        <taxon>Parvularculales</taxon>
        <taxon>Parvularculaceae</taxon>
        <taxon>Hyphococcus</taxon>
    </lineage>
</organism>
<comment type="caution">
    <text evidence="10">The sequence shown here is derived from an EMBL/GenBank/DDBJ whole genome shotgun (WGS) entry which is preliminary data.</text>
</comment>
<dbReference type="Pfam" id="PF13561">
    <property type="entry name" value="adh_short_C2"/>
    <property type="match status" value="1"/>
</dbReference>
<dbReference type="Gene3D" id="1.10.8.400">
    <property type="entry name" value="Enoyl acyl carrier protein reductase"/>
    <property type="match status" value="1"/>
</dbReference>
<comment type="catalytic activity">
    <reaction evidence="8 9">
        <text>a 2,3-saturated acyl-[ACP] + NAD(+) = a (2E)-enoyl-[ACP] + NADH + H(+)</text>
        <dbReference type="Rhea" id="RHEA:10240"/>
        <dbReference type="Rhea" id="RHEA-COMP:9925"/>
        <dbReference type="Rhea" id="RHEA-COMP:9926"/>
        <dbReference type="ChEBI" id="CHEBI:15378"/>
        <dbReference type="ChEBI" id="CHEBI:57540"/>
        <dbReference type="ChEBI" id="CHEBI:57945"/>
        <dbReference type="ChEBI" id="CHEBI:78784"/>
        <dbReference type="ChEBI" id="CHEBI:78785"/>
        <dbReference type="EC" id="1.3.1.9"/>
    </reaction>
</comment>
<evidence type="ECO:0000256" key="2">
    <source>
        <dbReference type="ARBA" id="ARBA00009233"/>
    </source>
</evidence>
<evidence type="ECO:0000256" key="8">
    <source>
        <dbReference type="ARBA" id="ARBA00048572"/>
    </source>
</evidence>
<evidence type="ECO:0000256" key="9">
    <source>
        <dbReference type="PIRNR" id="PIRNR000094"/>
    </source>
</evidence>
<keyword evidence="9" id="KW-0520">NAD</keyword>
<dbReference type="InterPro" id="IPR002347">
    <property type="entry name" value="SDR_fam"/>
</dbReference>
<keyword evidence="7 9" id="KW-0275">Fatty acid biosynthesis</keyword>
<dbReference type="InterPro" id="IPR036291">
    <property type="entry name" value="NAD(P)-bd_dom_sf"/>
</dbReference>
<evidence type="ECO:0000313" key="10">
    <source>
        <dbReference type="EMBL" id="MEX6632640.1"/>
    </source>
</evidence>
<dbReference type="SUPFAM" id="SSF51735">
    <property type="entry name" value="NAD(P)-binding Rossmann-fold domains"/>
    <property type="match status" value="1"/>
</dbReference>
<keyword evidence="3 9" id="KW-0444">Lipid biosynthesis</keyword>
<evidence type="ECO:0000256" key="1">
    <source>
        <dbReference type="ARBA" id="ARBA00005194"/>
    </source>
</evidence>
<name>A0ABV3Z1I4_9PROT</name>
<keyword evidence="11" id="KW-1185">Reference proteome</keyword>
<gene>
    <name evidence="10" type="ORF">ABFZ84_03680</name>
</gene>
<evidence type="ECO:0000256" key="4">
    <source>
        <dbReference type="ARBA" id="ARBA00022832"/>
    </source>
</evidence>
<evidence type="ECO:0000256" key="6">
    <source>
        <dbReference type="ARBA" id="ARBA00023098"/>
    </source>
</evidence>
<keyword evidence="5 9" id="KW-0560">Oxidoreductase</keyword>
<dbReference type="RefSeq" id="WP_369312565.1">
    <property type="nucleotide sequence ID" value="NZ_JBEHZE010000001.1"/>
</dbReference>
<dbReference type="PANTHER" id="PTHR43159">
    <property type="entry name" value="ENOYL-[ACYL-CARRIER-PROTEIN] REDUCTASE"/>
    <property type="match status" value="1"/>
</dbReference>
<protein>
    <recommendedName>
        <fullName evidence="9">Enoyl-[acyl-carrier-protein] reductase [NADH]</fullName>
        <ecNumber evidence="9">1.3.1.9</ecNumber>
    </recommendedName>
</protein>
<reference evidence="10 11" key="1">
    <citation type="submission" date="2024-05" db="EMBL/GenBank/DDBJ databases">
        <title>Three bacterial strains, DH-69, EH-24, and ECK-19 isolated from coastal sediments.</title>
        <authorList>
            <person name="Ye Y.-Q."/>
            <person name="Du Z.-J."/>
        </authorList>
    </citation>
    <scope>NUCLEOTIDE SEQUENCE [LARGE SCALE GENOMIC DNA]</scope>
    <source>
        <strain evidence="10 11">ECK-19</strain>
    </source>
</reference>
<evidence type="ECO:0000256" key="7">
    <source>
        <dbReference type="ARBA" id="ARBA00023160"/>
    </source>
</evidence>